<accession>A0ABX3F3H6</accession>
<keyword evidence="16" id="KW-0675">Receptor</keyword>
<evidence type="ECO:0000256" key="9">
    <source>
        <dbReference type="ARBA" id="ARBA00023237"/>
    </source>
</evidence>
<evidence type="ECO:0000256" key="10">
    <source>
        <dbReference type="PROSITE-ProRule" id="PRU01360"/>
    </source>
</evidence>
<evidence type="ECO:0000256" key="4">
    <source>
        <dbReference type="ARBA" id="ARBA00022452"/>
    </source>
</evidence>
<dbReference type="PROSITE" id="PS52016">
    <property type="entry name" value="TONB_DEPENDENT_REC_3"/>
    <property type="match status" value="1"/>
</dbReference>
<dbReference type="Pfam" id="PF07715">
    <property type="entry name" value="Plug"/>
    <property type="match status" value="1"/>
</dbReference>
<evidence type="ECO:0000313" key="17">
    <source>
        <dbReference type="Proteomes" id="UP000186206"/>
    </source>
</evidence>
<dbReference type="InterPro" id="IPR012910">
    <property type="entry name" value="Plug_dom"/>
</dbReference>
<dbReference type="InterPro" id="IPR037066">
    <property type="entry name" value="Plug_dom_sf"/>
</dbReference>
<dbReference type="EMBL" id="MJMI01000164">
    <property type="protein sequence ID" value="OLQ84345.1"/>
    <property type="molecule type" value="Genomic_DNA"/>
</dbReference>
<evidence type="ECO:0000313" key="16">
    <source>
        <dbReference type="EMBL" id="OLQ84345.1"/>
    </source>
</evidence>
<keyword evidence="6 13" id="KW-0732">Signal</keyword>
<evidence type="ECO:0000256" key="7">
    <source>
        <dbReference type="ARBA" id="ARBA00023077"/>
    </source>
</evidence>
<evidence type="ECO:0000256" key="6">
    <source>
        <dbReference type="ARBA" id="ARBA00022729"/>
    </source>
</evidence>
<dbReference type="PANTHER" id="PTHR30069:SF41">
    <property type="entry name" value="HEME_HEMOPEXIN UTILIZATION PROTEIN C"/>
    <property type="match status" value="1"/>
</dbReference>
<feature type="signal peptide" evidence="13">
    <location>
        <begin position="1"/>
        <end position="21"/>
    </location>
</feature>
<comment type="similarity">
    <text evidence="2 10 12">Belongs to the TonB-dependent receptor family.</text>
</comment>
<evidence type="ECO:0000256" key="2">
    <source>
        <dbReference type="ARBA" id="ARBA00009810"/>
    </source>
</evidence>
<proteinExistence type="inferred from homology"/>
<keyword evidence="9 10" id="KW-0998">Cell outer membrane</keyword>
<dbReference type="InterPro" id="IPR036942">
    <property type="entry name" value="Beta-barrel_TonB_sf"/>
</dbReference>
<feature type="domain" description="TonB-dependent receptor-like beta-barrel" evidence="14">
    <location>
        <begin position="245"/>
        <end position="599"/>
    </location>
</feature>
<gene>
    <name evidence="16" type="ORF">BIY21_05535</name>
</gene>
<keyword evidence="7 12" id="KW-0798">TonB box</keyword>
<dbReference type="PROSITE" id="PS01156">
    <property type="entry name" value="TONB_DEPENDENT_REC_2"/>
    <property type="match status" value="1"/>
</dbReference>
<evidence type="ECO:0000256" key="1">
    <source>
        <dbReference type="ARBA" id="ARBA00004571"/>
    </source>
</evidence>
<dbReference type="CDD" id="cd01347">
    <property type="entry name" value="ligand_gated_channel"/>
    <property type="match status" value="1"/>
</dbReference>
<feature type="domain" description="TonB-dependent receptor plug" evidence="15">
    <location>
        <begin position="39"/>
        <end position="134"/>
    </location>
</feature>
<dbReference type="RefSeq" id="WP_075652815.1">
    <property type="nucleotide sequence ID" value="NZ_AP019658.1"/>
</dbReference>
<dbReference type="InterPro" id="IPR010917">
    <property type="entry name" value="TonB_rcpt_CS"/>
</dbReference>
<dbReference type="SUPFAM" id="SSF56935">
    <property type="entry name" value="Porins"/>
    <property type="match status" value="1"/>
</dbReference>
<keyword evidence="17" id="KW-1185">Reference proteome</keyword>
<keyword evidence="4 10" id="KW-1134">Transmembrane beta strand</keyword>
<feature type="chain" id="PRO_5046561729" evidence="13">
    <location>
        <begin position="22"/>
        <end position="637"/>
    </location>
</feature>
<sequence length="637" mass="70160">MDAVFKLSPVALAIVTFSALAEQPEVIEITGQVLSGVDAVITTDDLDKQQAQDLNDIFRKTPEVTVGGATPATQKLYVRGLEDSLLNIYIDGALQSGRLFHHQGRLTVDPDLLKQVEVSAGAGRATNGPGALGGSIKFKTKDAHDLLNGSEKFGAQVKTGYLSNSDGYTGNVSLYGEISEGLGLLGTLSYLDQGDLVDGNGDTHEKTALEQTSALIKLSGQLDSKNYISLAYDVYVDHNERAHRPEWAPSVDGFYNPAFDQEMDRYTATANYKYSESEKLNIETTLYQTKSTISHKHPDYGHSYGDTDTFGGFLQNTSTIGNLTLIAGTDYRKDEVIFTTSGVDYPEQGTVWGVYLQNDWQPIERLLLSFGGRYDWYSLDSNDGKKIEMSGFSPNVGLEIALTNNIKLFTSYAEAIRGPVTKQLFDLYRYGTASDLKKEEAENFEFGTTFSSSIFNAGITVFHSEIDNVITSSRSNRVYGNRGTLENKGISAFFGLSYDSLDANLSYNSSSPKLNGEYLSDENRSLGTTIGDTWVLTTDYDLNGALSLGWTSTFVERMTDISDPTVSSEKPGYAVHDLYAQWLPLSNEDLILTLSIKNIFDKYYQDHGTYAKYVGYDYTTGLAAPGRDFRFNVSYAF</sequence>
<keyword evidence="3 10" id="KW-0813">Transport</keyword>
<evidence type="ECO:0000259" key="15">
    <source>
        <dbReference type="Pfam" id="PF07715"/>
    </source>
</evidence>
<evidence type="ECO:0000256" key="12">
    <source>
        <dbReference type="RuleBase" id="RU003357"/>
    </source>
</evidence>
<evidence type="ECO:0000259" key="14">
    <source>
        <dbReference type="Pfam" id="PF00593"/>
    </source>
</evidence>
<dbReference type="PANTHER" id="PTHR30069">
    <property type="entry name" value="TONB-DEPENDENT OUTER MEMBRANE RECEPTOR"/>
    <property type="match status" value="1"/>
</dbReference>
<evidence type="ECO:0000256" key="11">
    <source>
        <dbReference type="PROSITE-ProRule" id="PRU10144"/>
    </source>
</evidence>
<dbReference type="Pfam" id="PF00593">
    <property type="entry name" value="TonB_dep_Rec_b-barrel"/>
    <property type="match status" value="1"/>
</dbReference>
<organism evidence="16 17">
    <name type="scientific">Vibrio ponticus</name>
    <dbReference type="NCBI Taxonomy" id="265668"/>
    <lineage>
        <taxon>Bacteria</taxon>
        <taxon>Pseudomonadati</taxon>
        <taxon>Pseudomonadota</taxon>
        <taxon>Gammaproteobacteria</taxon>
        <taxon>Vibrionales</taxon>
        <taxon>Vibrionaceae</taxon>
        <taxon>Vibrio</taxon>
    </lineage>
</organism>
<comment type="subcellular location">
    <subcellularLocation>
        <location evidence="1 10">Cell outer membrane</location>
        <topology evidence="1 10">Multi-pass membrane protein</topology>
    </subcellularLocation>
</comment>
<dbReference type="InterPro" id="IPR000531">
    <property type="entry name" value="Beta-barrel_TonB"/>
</dbReference>
<dbReference type="Gene3D" id="2.40.170.20">
    <property type="entry name" value="TonB-dependent receptor, beta-barrel domain"/>
    <property type="match status" value="1"/>
</dbReference>
<comment type="caution">
    <text evidence="16">The sequence shown here is derived from an EMBL/GenBank/DDBJ whole genome shotgun (WGS) entry which is preliminary data.</text>
</comment>
<evidence type="ECO:0000256" key="3">
    <source>
        <dbReference type="ARBA" id="ARBA00022448"/>
    </source>
</evidence>
<protein>
    <submittedName>
        <fullName evidence="16">TonB-dependent receptor</fullName>
    </submittedName>
</protein>
<dbReference type="Gene3D" id="2.170.130.10">
    <property type="entry name" value="TonB-dependent receptor, plug domain"/>
    <property type="match status" value="1"/>
</dbReference>
<reference evidence="16 17" key="1">
    <citation type="submission" date="2016-09" db="EMBL/GenBank/DDBJ databases">
        <title>Genomic Taxonomy of the Vibrionaceae.</title>
        <authorList>
            <person name="Gonzalez-Castillo A."/>
            <person name="Gomez-Gil B."/>
            <person name="Enciso-Ibarra K."/>
        </authorList>
    </citation>
    <scope>NUCLEOTIDE SEQUENCE [LARGE SCALE GENOMIC DNA]</scope>
    <source>
        <strain evidence="16 17">CAIM 1731</strain>
    </source>
</reference>
<evidence type="ECO:0000256" key="13">
    <source>
        <dbReference type="SAM" id="SignalP"/>
    </source>
</evidence>
<keyword evidence="5 10" id="KW-0812">Transmembrane</keyword>
<evidence type="ECO:0000256" key="5">
    <source>
        <dbReference type="ARBA" id="ARBA00022692"/>
    </source>
</evidence>
<evidence type="ECO:0000256" key="8">
    <source>
        <dbReference type="ARBA" id="ARBA00023136"/>
    </source>
</evidence>
<dbReference type="InterPro" id="IPR039426">
    <property type="entry name" value="TonB-dep_rcpt-like"/>
</dbReference>
<feature type="short sequence motif" description="TonB C-terminal box" evidence="11">
    <location>
        <begin position="620"/>
        <end position="637"/>
    </location>
</feature>
<keyword evidence="8 10" id="KW-0472">Membrane</keyword>
<name>A0ABX3F3H6_9VIBR</name>
<dbReference type="Proteomes" id="UP000186206">
    <property type="component" value="Unassembled WGS sequence"/>
</dbReference>